<dbReference type="InterPro" id="IPR027484">
    <property type="entry name" value="PInositol-4-P-5-kinase_N"/>
</dbReference>
<dbReference type="InterPro" id="IPR002498">
    <property type="entry name" value="PInositol-4-P-4/5-kinase_core"/>
</dbReference>
<evidence type="ECO:0000256" key="1">
    <source>
        <dbReference type="ARBA" id="ARBA00012009"/>
    </source>
</evidence>
<evidence type="ECO:0000256" key="3">
    <source>
        <dbReference type="ARBA" id="ARBA00022741"/>
    </source>
</evidence>
<dbReference type="SMART" id="SM00330">
    <property type="entry name" value="PIPKc"/>
    <property type="match status" value="1"/>
</dbReference>
<dbReference type="OrthoDB" id="158357at2759"/>
<dbReference type="InterPro" id="IPR044769">
    <property type="entry name" value="PIKfyve_PIPKc"/>
</dbReference>
<dbReference type="EMBL" id="LR746271">
    <property type="protein sequence ID" value="CAA7400338.1"/>
    <property type="molecule type" value="Genomic_DNA"/>
</dbReference>
<evidence type="ECO:0000256" key="4">
    <source>
        <dbReference type="ARBA" id="ARBA00022777"/>
    </source>
</evidence>
<feature type="region of interest" description="Disordered" evidence="9">
    <location>
        <begin position="439"/>
        <end position="492"/>
    </location>
</feature>
<dbReference type="InterPro" id="IPR027483">
    <property type="entry name" value="PInositol-4-P-4/5-kinase_C_sf"/>
</dbReference>
<keyword evidence="2 8" id="KW-0808">Transferase</keyword>
<keyword evidence="4 8" id="KW-0418">Kinase</keyword>
<protein>
    <recommendedName>
        <fullName evidence="1">1-phosphatidylinositol-3-phosphate 5-kinase</fullName>
        <ecNumber evidence="1">2.7.1.150</ecNumber>
    </recommendedName>
    <alternativeName>
        <fullName evidence="7">Phosphatidylinositol 3-phosphate 5-kinase type III</fullName>
    </alternativeName>
</protein>
<dbReference type="Proteomes" id="UP000663760">
    <property type="component" value="Chromosome 8"/>
</dbReference>
<evidence type="ECO:0000256" key="5">
    <source>
        <dbReference type="ARBA" id="ARBA00022840"/>
    </source>
</evidence>
<evidence type="ECO:0000256" key="2">
    <source>
        <dbReference type="ARBA" id="ARBA00022679"/>
    </source>
</evidence>
<evidence type="ECO:0000259" key="10">
    <source>
        <dbReference type="PROSITE" id="PS51455"/>
    </source>
</evidence>
<comment type="subunit">
    <text evidence="6">Component of the PI(3,5)P2 regulatory complex at least composed of ATG18, SAC/FIG4, FAB1 and VAC14.</text>
</comment>
<dbReference type="GO" id="GO:0046854">
    <property type="term" value="P:phosphatidylinositol phosphate biosynthetic process"/>
    <property type="evidence" value="ECO:0007669"/>
    <property type="project" value="TreeGrafter"/>
</dbReference>
<feature type="region of interest" description="Disordered" evidence="9">
    <location>
        <begin position="1"/>
        <end position="40"/>
    </location>
</feature>
<dbReference type="InterPro" id="IPR027409">
    <property type="entry name" value="GroEL-like_apical_dom_sf"/>
</dbReference>
<feature type="compositionally biased region" description="Polar residues" evidence="9">
    <location>
        <begin position="24"/>
        <end position="33"/>
    </location>
</feature>
<proteinExistence type="predicted"/>
<dbReference type="EC" id="2.7.1.150" evidence="1"/>
<dbReference type="FunFam" id="3.30.810.10:FF:000001">
    <property type="entry name" value="1-phosphatidylinositol 3-phosphate 5-kinase FAB1"/>
    <property type="match status" value="1"/>
</dbReference>
<feature type="region of interest" description="Disordered" evidence="9">
    <location>
        <begin position="875"/>
        <end position="1019"/>
    </location>
</feature>
<feature type="compositionally biased region" description="Low complexity" evidence="9">
    <location>
        <begin position="476"/>
        <end position="489"/>
    </location>
</feature>
<feature type="region of interest" description="Disordered" evidence="9">
    <location>
        <begin position="1103"/>
        <end position="1125"/>
    </location>
</feature>
<keyword evidence="12" id="KW-1185">Reference proteome</keyword>
<evidence type="ECO:0000256" key="7">
    <source>
        <dbReference type="ARBA" id="ARBA00077223"/>
    </source>
</evidence>
<feature type="compositionally biased region" description="Polar residues" evidence="9">
    <location>
        <begin position="913"/>
        <end position="927"/>
    </location>
</feature>
<dbReference type="Gene3D" id="3.30.800.10">
    <property type="entry name" value="Phosphatidylinositol Phosphate Kinase II Beta"/>
    <property type="match status" value="1"/>
</dbReference>
<evidence type="ECO:0000313" key="11">
    <source>
        <dbReference type="EMBL" id="CAA7400338.1"/>
    </source>
</evidence>
<sequence>MGDDLELSVANNDDDDDEYYGGTKWSQPSSLGSSDEGIGINNNYKEERQKAMMEAMNGQFKSLVARFLASEGIPLSTEELGESWLDIISSISWEAAMLVRPDVNEGKAMDPGSYVKVKCIACGSPSQSVVIKGLVFKKNAAHKHMPTKLTNPRLLLLRGVLGQHAAGLSSFSSMEQEMDYLKSTSEMINACNPNVVLVEKTVSRDIQESLLKKGITLVFDMKLHRLERIARCTGSPILSPSGVPVYSQLRQCDSFHIEKFVEDHNLPSEGGKVPSKTLMFLEGCPKPLGCTILLKGAHSDELKRLKRVVHYTVFAAYHLILETSFFADQRAVVTNAQNCEGFCSSNESPSVINFDTSSNSASHNQEFIAPSAAGVDIPISDESLNKSSRVRDFVSMRVDDEPTSGIYDFSRLDSDLMPRENGIAPGGLSDGQIGVTENCQEEEPYDPPTSSLPPGQFISLSSVSDSKGEDPLILTDSISDGSDSSSISSKVKDVDTQSGEVLHVSLSSETLDAEIKPKVGTDLVDSDDGTPAYRKMEQGLHIGVDCNAVNGRHKLPDDNNTGSVFDSKSILVLMSSLCKSKGTICEQSHLSRIKYYGNFDVSLGRFLQDILLNQKHSCSVCNEPSEVHTYSYTHQNGRLTALVQRLPPESRLSGEVEGKIWMWTRCLKCEHKSGIPEPTRRVVMSNAAHGLSFGKFLELSFSSHSASRRISRCGHSLQRDCLKFFGLGPLVAMFTYSPVDIYAACEPPPVVEFNTLNGDDWLKTEARNALRKVELLFSEVGRMLEKIKPDFLRQNKKYPGPLKEFRQVEEMWRQEKSELEDPLMKIMSSDGQPAESVHDMLDFPFLEWELLLELYAWDRRIDALLSSGHDAMPNERLEEADGVVGDRPAVESSESPDNGHLDGGFSGTEMEETTNANGAGADQSSGLDGSPDAAVTSDSPDLGYSVLDVPSIEPPLPDDEEDLPSGAASHPAQENGAYSPSEDPRDDEVVNVDVSDQSEKSEKPEIQWGQDPSQTRRRLRDPDTWIWDASGIRKAYRQELSRGGHSQRFDFVRHYSPLHLSSVDHLVKQDREWVHFPVGVDGNVMSICEDEISSLIAYALASSQDQQSSDEREPRSSPPESFHSGLRSEASFYLPSFNSLDLEGLRSTGSFSSFSSEETTASAPELAGDYIPPGILHPEIVVGECSVYCVHARQFHALRRRCCPSEAAYLSSIRRCRKWDAQGGKSKAFFAKTLDDRFIIKQIKKRELESFLRFAPEYFKHISHSLSTGNQTCLAKILGIYRVKQVTNGKELKIDLMVMENLLYGREISRVYDLKGAVFSRYVSDASKPNAVLLDQNFVEDMGSSPLFLAGKTKHLFQRAIWNDTSFLTSINVMDYSLLVGVDKQKQELVFGIIDYLRQYTWDKQLETWVKSSLVVPKNTSPTVISPKDYKKRFRKFMSKHFLTVPDDSVAEPCSQSCRPCAAGEGLRTLSEASPPPQTAAAAAG</sequence>
<feature type="domain" description="PIPK" evidence="10">
    <location>
        <begin position="1125"/>
        <end position="1442"/>
    </location>
</feature>
<dbReference type="CDD" id="cd17300">
    <property type="entry name" value="PIPKc_PIKfyve"/>
    <property type="match status" value="1"/>
</dbReference>
<dbReference type="Pfam" id="PF01504">
    <property type="entry name" value="PIP5K"/>
    <property type="match status" value="1"/>
</dbReference>
<dbReference type="PANTHER" id="PTHR45748:SF4">
    <property type="entry name" value="1-PHOSPHATIDYLINOSITOL-3-PHOSPHATE 5-KINASE FAB1D-RELATED"/>
    <property type="match status" value="1"/>
</dbReference>
<dbReference type="CDD" id="cd03334">
    <property type="entry name" value="Fab1_TCP"/>
    <property type="match status" value="1"/>
</dbReference>
<evidence type="ECO:0000313" key="12">
    <source>
        <dbReference type="Proteomes" id="UP000663760"/>
    </source>
</evidence>
<accession>A0A7I8KTA7</accession>
<keyword evidence="3 8" id="KW-0547">Nucleotide-binding</keyword>
<dbReference type="SUPFAM" id="SSF54849">
    <property type="entry name" value="GroEL-intermediate domain like"/>
    <property type="match status" value="1"/>
</dbReference>
<keyword evidence="5 8" id="KW-0067">ATP-binding</keyword>
<evidence type="ECO:0000256" key="8">
    <source>
        <dbReference type="PROSITE-ProRule" id="PRU00781"/>
    </source>
</evidence>
<dbReference type="PROSITE" id="PS51455">
    <property type="entry name" value="PIPK"/>
    <property type="match status" value="1"/>
</dbReference>
<dbReference type="FunFam" id="3.30.800.10:FF:000007">
    <property type="entry name" value="Putative 1-phosphatidylinositol-4-phosphate 5-kinase/ zinc ion binding family"/>
    <property type="match status" value="1"/>
</dbReference>
<feature type="compositionally biased region" description="Polar residues" evidence="9">
    <location>
        <begin position="452"/>
        <end position="465"/>
    </location>
</feature>
<dbReference type="SUPFAM" id="SSF56104">
    <property type="entry name" value="SAICAR synthase-like"/>
    <property type="match status" value="1"/>
</dbReference>
<dbReference type="GO" id="GO:0000285">
    <property type="term" value="F:1-phosphatidylinositol-3-phosphate 5-kinase activity"/>
    <property type="evidence" value="ECO:0007669"/>
    <property type="project" value="UniProtKB-EC"/>
</dbReference>
<dbReference type="FunFam" id="3.50.7.10:FF:000007">
    <property type="entry name" value="1-phosphatidylinositol 3-phosphate 5-kinase isoform X1"/>
    <property type="match status" value="1"/>
</dbReference>
<name>A0A7I8KTA7_SPIIN</name>
<dbReference type="Gene3D" id="3.50.7.10">
    <property type="entry name" value="GroEL"/>
    <property type="match status" value="1"/>
</dbReference>
<evidence type="ECO:0000256" key="9">
    <source>
        <dbReference type="SAM" id="MobiDB-lite"/>
    </source>
</evidence>
<dbReference type="Gene3D" id="3.30.810.10">
    <property type="entry name" value="2-Layer Sandwich"/>
    <property type="match status" value="1"/>
</dbReference>
<dbReference type="GO" id="GO:0010008">
    <property type="term" value="C:endosome membrane"/>
    <property type="evidence" value="ECO:0007669"/>
    <property type="project" value="TreeGrafter"/>
</dbReference>
<dbReference type="PANTHER" id="PTHR45748">
    <property type="entry name" value="1-PHOSPHATIDYLINOSITOL 3-PHOSPHATE 5-KINASE-RELATED"/>
    <property type="match status" value="1"/>
</dbReference>
<organism evidence="11 12">
    <name type="scientific">Spirodela intermedia</name>
    <name type="common">Intermediate duckweed</name>
    <dbReference type="NCBI Taxonomy" id="51605"/>
    <lineage>
        <taxon>Eukaryota</taxon>
        <taxon>Viridiplantae</taxon>
        <taxon>Streptophyta</taxon>
        <taxon>Embryophyta</taxon>
        <taxon>Tracheophyta</taxon>
        <taxon>Spermatophyta</taxon>
        <taxon>Magnoliopsida</taxon>
        <taxon>Liliopsida</taxon>
        <taxon>Araceae</taxon>
        <taxon>Lemnoideae</taxon>
        <taxon>Spirodela</taxon>
    </lineage>
</organism>
<dbReference type="SUPFAM" id="SSF52029">
    <property type="entry name" value="GroEL apical domain-like"/>
    <property type="match status" value="1"/>
</dbReference>
<evidence type="ECO:0000256" key="6">
    <source>
        <dbReference type="ARBA" id="ARBA00023464"/>
    </source>
</evidence>
<dbReference type="InterPro" id="IPR002423">
    <property type="entry name" value="Cpn60/GroEL/TCP-1"/>
</dbReference>
<feature type="compositionally biased region" description="Acidic residues" evidence="9">
    <location>
        <begin position="1"/>
        <end position="19"/>
    </location>
</feature>
<reference evidence="11" key="1">
    <citation type="submission" date="2020-02" db="EMBL/GenBank/DDBJ databases">
        <authorList>
            <person name="Scholz U."/>
            <person name="Mascher M."/>
            <person name="Fiebig A."/>
        </authorList>
    </citation>
    <scope>NUCLEOTIDE SEQUENCE</scope>
</reference>
<dbReference type="Pfam" id="PF00118">
    <property type="entry name" value="Cpn60_TCP1"/>
    <property type="match status" value="1"/>
</dbReference>
<dbReference type="GO" id="GO:0005524">
    <property type="term" value="F:ATP binding"/>
    <property type="evidence" value="ECO:0007669"/>
    <property type="project" value="UniProtKB-UniRule"/>
</dbReference>
<dbReference type="InterPro" id="IPR027410">
    <property type="entry name" value="TCP-1-like_intermed_sf"/>
</dbReference>
<gene>
    <name evidence="11" type="ORF">SI8410_08011016</name>
</gene>